<dbReference type="AlphaFoldDB" id="A0A9P1ME42"/>
<dbReference type="EMBL" id="CALLCH030000018">
    <property type="protein sequence ID" value="CAI4218516.1"/>
    <property type="molecule type" value="Genomic_DNA"/>
</dbReference>
<dbReference type="OrthoDB" id="5835136at2759"/>
<name>A0A9P1ME42_9PEZI</name>
<dbReference type="CDD" id="cd03078">
    <property type="entry name" value="GST_N_Metaxin1_like"/>
    <property type="match status" value="1"/>
</dbReference>
<evidence type="ECO:0000313" key="2">
    <source>
        <dbReference type="EMBL" id="CAI4218516.1"/>
    </source>
</evidence>
<keyword evidence="3" id="KW-1185">Reference proteome</keyword>
<organism evidence="2 3">
    <name type="scientific">Parascedosporium putredinis</name>
    <dbReference type="NCBI Taxonomy" id="1442378"/>
    <lineage>
        <taxon>Eukaryota</taxon>
        <taxon>Fungi</taxon>
        <taxon>Dikarya</taxon>
        <taxon>Ascomycota</taxon>
        <taxon>Pezizomycotina</taxon>
        <taxon>Sordariomycetes</taxon>
        <taxon>Hypocreomycetidae</taxon>
        <taxon>Microascales</taxon>
        <taxon>Microascaceae</taxon>
        <taxon>Parascedosporium</taxon>
    </lineage>
</organism>
<evidence type="ECO:0000313" key="3">
    <source>
        <dbReference type="Proteomes" id="UP000838763"/>
    </source>
</evidence>
<gene>
    <name evidence="2" type="ORF">PPNO1_LOCUS8098</name>
</gene>
<proteinExistence type="predicted"/>
<accession>A0A9P1ME42</accession>
<reference evidence="2" key="1">
    <citation type="submission" date="2022-11" db="EMBL/GenBank/DDBJ databases">
        <authorList>
            <person name="Scott C."/>
            <person name="Bruce N."/>
        </authorList>
    </citation>
    <scope>NUCLEOTIDE SEQUENCE</scope>
</reference>
<dbReference type="GO" id="GO:0001401">
    <property type="term" value="C:SAM complex"/>
    <property type="evidence" value="ECO:0007669"/>
    <property type="project" value="InterPro"/>
</dbReference>
<protein>
    <recommendedName>
        <fullName evidence="1">Mitochondrial outer membrane transport complex Sam37/metaxin N-terminal domain-containing protein</fullName>
    </recommendedName>
</protein>
<evidence type="ECO:0000259" key="1">
    <source>
        <dbReference type="Pfam" id="PF10568"/>
    </source>
</evidence>
<dbReference type="InterPro" id="IPR019564">
    <property type="entry name" value="Sam37/metaxin_N"/>
</dbReference>
<comment type="caution">
    <text evidence="2">The sequence shown here is derived from an EMBL/GenBank/DDBJ whole genome shotgun (WGS) entry which is preliminary data.</text>
</comment>
<dbReference type="Proteomes" id="UP000838763">
    <property type="component" value="Unassembled WGS sequence"/>
</dbReference>
<dbReference type="Pfam" id="PF10568">
    <property type="entry name" value="Tom37"/>
    <property type="match status" value="1"/>
</dbReference>
<feature type="domain" description="Mitochondrial outer membrane transport complex Sam37/metaxin N-terminal" evidence="1">
    <location>
        <begin position="52"/>
        <end position="153"/>
    </location>
</feature>
<sequence length="431" mass="47794">MSDLFRTPDTRRDWAKPFRDLGHSEISLSAMPLFELHVWGKAFGLDSIDAECLAAIKFCSHAFSSKGRTHEWSLVESSDPSISPAHHLPALLHDGAWISGYRDIIPYLTSRLHLSDSRTPVQCADALAYETYLTSRISTLIDLSLYASSTNWAARFGFGELEADGRDAGEDEEEEPSPAFRWKGLTLRKKTVVEAMTAEQMIGIRLYSFAKDALETIRDGAVDDAVILGKEGQYSSTAWLLYAHLALMLAPEVPQRWLSTLIHTDFPQLVELYDKLGSPPRLGNKIVPAIPYSHTKLSTATRFFHDVIQCVPTIGHIYTADWRRRNAENIRGLDARSSILLSAALLSIPSLVYLYRLSSTSLFPVVRAQARPHVWYVEKKGRGLGRFGEIGAMLDFTMSAVGGAGSDEGWGYGPSIYSVDAGNNVELDARP</sequence>